<dbReference type="Proteomes" id="UP000297814">
    <property type="component" value="Unassembled WGS sequence"/>
</dbReference>
<protein>
    <submittedName>
        <fullName evidence="1">Uncharacterized protein</fullName>
    </submittedName>
</protein>
<gene>
    <name evidence="1" type="ORF">BHYA_0217g00070</name>
</gene>
<comment type="caution">
    <text evidence="1">The sequence shown here is derived from an EMBL/GenBank/DDBJ whole genome shotgun (WGS) entry which is preliminary data.</text>
</comment>
<name>A0A4Z1GAH9_9HELO</name>
<proteinExistence type="predicted"/>
<keyword evidence="2" id="KW-1185">Reference proteome</keyword>
<accession>A0A4Z1GAH9</accession>
<organism evidence="1 2">
    <name type="scientific">Botrytis hyacinthi</name>
    <dbReference type="NCBI Taxonomy" id="278943"/>
    <lineage>
        <taxon>Eukaryota</taxon>
        <taxon>Fungi</taxon>
        <taxon>Dikarya</taxon>
        <taxon>Ascomycota</taxon>
        <taxon>Pezizomycotina</taxon>
        <taxon>Leotiomycetes</taxon>
        <taxon>Helotiales</taxon>
        <taxon>Sclerotiniaceae</taxon>
        <taxon>Botrytis</taxon>
    </lineage>
</organism>
<sequence>MKLPKLNIAVQTKYPIVNGAAKATRNTPTAVPVFAIVEREIFTGILILGDAVKDVVEVEVLVGSVIVVD</sequence>
<evidence type="ECO:0000313" key="2">
    <source>
        <dbReference type="Proteomes" id="UP000297814"/>
    </source>
</evidence>
<evidence type="ECO:0000313" key="1">
    <source>
        <dbReference type="EMBL" id="TGO33994.1"/>
    </source>
</evidence>
<reference evidence="1 2" key="1">
    <citation type="submission" date="2017-12" db="EMBL/GenBank/DDBJ databases">
        <title>Comparative genomics of Botrytis spp.</title>
        <authorList>
            <person name="Valero-Jimenez C.A."/>
            <person name="Tapia P."/>
            <person name="Veloso J."/>
            <person name="Silva-Moreno E."/>
            <person name="Staats M."/>
            <person name="Valdes J.H."/>
            <person name="Van Kan J.A.L."/>
        </authorList>
    </citation>
    <scope>NUCLEOTIDE SEQUENCE [LARGE SCALE GENOMIC DNA]</scope>
    <source>
        <strain evidence="1 2">Bh0001</strain>
    </source>
</reference>
<dbReference type="EMBL" id="PQXK01000217">
    <property type="protein sequence ID" value="TGO33994.1"/>
    <property type="molecule type" value="Genomic_DNA"/>
</dbReference>
<dbReference type="AlphaFoldDB" id="A0A4Z1GAH9"/>